<dbReference type="Gene3D" id="3.80.10.10">
    <property type="entry name" value="Ribonuclease Inhibitor"/>
    <property type="match status" value="1"/>
</dbReference>
<organism evidence="1">
    <name type="scientific">Sesamum angustifolium</name>
    <dbReference type="NCBI Taxonomy" id="2727405"/>
    <lineage>
        <taxon>Eukaryota</taxon>
        <taxon>Viridiplantae</taxon>
        <taxon>Streptophyta</taxon>
        <taxon>Embryophyta</taxon>
        <taxon>Tracheophyta</taxon>
        <taxon>Spermatophyta</taxon>
        <taxon>Magnoliopsida</taxon>
        <taxon>eudicotyledons</taxon>
        <taxon>Gunneridae</taxon>
        <taxon>Pentapetalae</taxon>
        <taxon>asterids</taxon>
        <taxon>lamiids</taxon>
        <taxon>Lamiales</taxon>
        <taxon>Pedaliaceae</taxon>
        <taxon>Sesamum</taxon>
    </lineage>
</organism>
<dbReference type="SUPFAM" id="SSF52047">
    <property type="entry name" value="RNI-like"/>
    <property type="match status" value="1"/>
</dbReference>
<reference evidence="1" key="1">
    <citation type="submission" date="2020-06" db="EMBL/GenBank/DDBJ databases">
        <authorList>
            <person name="Li T."/>
            <person name="Hu X."/>
            <person name="Zhang T."/>
            <person name="Song X."/>
            <person name="Zhang H."/>
            <person name="Dai N."/>
            <person name="Sheng W."/>
            <person name="Hou X."/>
            <person name="Wei L."/>
        </authorList>
    </citation>
    <scope>NUCLEOTIDE SEQUENCE</scope>
    <source>
        <strain evidence="1">G01</strain>
        <tissue evidence="1">Leaf</tissue>
    </source>
</reference>
<evidence type="ECO:0000313" key="1">
    <source>
        <dbReference type="EMBL" id="KAL0318445.1"/>
    </source>
</evidence>
<comment type="caution">
    <text evidence="1">The sequence shown here is derived from an EMBL/GenBank/DDBJ whole genome shotgun (WGS) entry which is preliminary data.</text>
</comment>
<protein>
    <submittedName>
        <fullName evidence="1">Uncharacterized protein</fullName>
    </submittedName>
</protein>
<dbReference type="EMBL" id="JACGWK010000013">
    <property type="protein sequence ID" value="KAL0318445.1"/>
    <property type="molecule type" value="Genomic_DNA"/>
</dbReference>
<gene>
    <name evidence="1" type="ORF">Sangu_2000700</name>
</gene>
<reference evidence="1" key="2">
    <citation type="journal article" date="2024" name="Plant">
        <title>Genomic evolution and insights into agronomic trait innovations of Sesamum species.</title>
        <authorList>
            <person name="Miao H."/>
            <person name="Wang L."/>
            <person name="Qu L."/>
            <person name="Liu H."/>
            <person name="Sun Y."/>
            <person name="Le M."/>
            <person name="Wang Q."/>
            <person name="Wei S."/>
            <person name="Zheng Y."/>
            <person name="Lin W."/>
            <person name="Duan Y."/>
            <person name="Cao H."/>
            <person name="Xiong S."/>
            <person name="Wang X."/>
            <person name="Wei L."/>
            <person name="Li C."/>
            <person name="Ma Q."/>
            <person name="Ju M."/>
            <person name="Zhao R."/>
            <person name="Li G."/>
            <person name="Mu C."/>
            <person name="Tian Q."/>
            <person name="Mei H."/>
            <person name="Zhang T."/>
            <person name="Gao T."/>
            <person name="Zhang H."/>
        </authorList>
    </citation>
    <scope>NUCLEOTIDE SEQUENCE</scope>
    <source>
        <strain evidence="1">G01</strain>
    </source>
</reference>
<accession>A0AAW2LJ36</accession>
<dbReference type="PANTHER" id="PTHR15140:SF33">
    <property type="entry name" value="LATE BLIGHT RESISTANCE PROTEIN HOMOLOG R1A-3 ISOFORM X1"/>
    <property type="match status" value="1"/>
</dbReference>
<dbReference type="InterPro" id="IPR032675">
    <property type="entry name" value="LRR_dom_sf"/>
</dbReference>
<proteinExistence type="predicted"/>
<sequence length="128" mass="14802">MTTLASLLPNLKWFELQRDAFKGPEWDQIEGEFPRLKVLIIGECELKWWRAENNHLANLKTLVLRFMHQLQEIPSVVGNIPTLDSINLVHCNSSLVNSAIQILEEQQSFGNDNLQVYVDYKHYHVGNS</sequence>
<dbReference type="AlphaFoldDB" id="A0AAW2LJ36"/>
<dbReference type="PANTHER" id="PTHR15140">
    <property type="entry name" value="TUBULIN-SPECIFIC CHAPERONE E"/>
    <property type="match status" value="1"/>
</dbReference>
<name>A0AAW2LJ36_9LAMI</name>